<dbReference type="PANTHER" id="PTHR35807">
    <property type="entry name" value="TRANSCRIPTIONAL REGULATOR REDD-RELATED"/>
    <property type="match status" value="1"/>
</dbReference>
<dbReference type="EMBL" id="JAMCCK010000066">
    <property type="protein sequence ID" value="MCL3998594.1"/>
    <property type="molecule type" value="Genomic_DNA"/>
</dbReference>
<dbReference type="PROSITE" id="PS51755">
    <property type="entry name" value="OMPR_PHOB"/>
    <property type="match status" value="1"/>
</dbReference>
<dbReference type="CDD" id="cd15831">
    <property type="entry name" value="BTAD"/>
    <property type="match status" value="1"/>
</dbReference>
<dbReference type="Pfam" id="PF00486">
    <property type="entry name" value="Trans_reg_C"/>
    <property type="match status" value="1"/>
</dbReference>
<dbReference type="Pfam" id="PF03704">
    <property type="entry name" value="BTAD"/>
    <property type="match status" value="1"/>
</dbReference>
<dbReference type="SUPFAM" id="SSF46894">
    <property type="entry name" value="C-terminal effector domain of the bipartite response regulators"/>
    <property type="match status" value="1"/>
</dbReference>
<evidence type="ECO:0000313" key="9">
    <source>
        <dbReference type="Proteomes" id="UP001202052"/>
    </source>
</evidence>
<keyword evidence="4 6" id="KW-0238">DNA-binding</keyword>
<keyword evidence="9" id="KW-1185">Reference proteome</keyword>
<dbReference type="InterPro" id="IPR036388">
    <property type="entry name" value="WH-like_DNA-bd_sf"/>
</dbReference>
<evidence type="ECO:0000256" key="6">
    <source>
        <dbReference type="PROSITE-ProRule" id="PRU01091"/>
    </source>
</evidence>
<comment type="caution">
    <text evidence="8">The sequence shown here is derived from an EMBL/GenBank/DDBJ whole genome shotgun (WGS) entry which is preliminary data.</text>
</comment>
<evidence type="ECO:0000256" key="5">
    <source>
        <dbReference type="ARBA" id="ARBA00023163"/>
    </source>
</evidence>
<dbReference type="Gene3D" id="1.25.40.10">
    <property type="entry name" value="Tetratricopeptide repeat domain"/>
    <property type="match status" value="1"/>
</dbReference>
<name>A0ABT0P4C5_9ACTN</name>
<dbReference type="InterPro" id="IPR051677">
    <property type="entry name" value="AfsR-DnrI-RedD_regulator"/>
</dbReference>
<feature type="DNA-binding region" description="OmpR/PhoB-type" evidence="6">
    <location>
        <begin position="1"/>
        <end position="100"/>
    </location>
</feature>
<dbReference type="InterPro" id="IPR016032">
    <property type="entry name" value="Sig_transdc_resp-reg_C-effctor"/>
</dbReference>
<organism evidence="8 9">
    <name type="scientific">Streptomyces lavenduligriseus</name>
    <dbReference type="NCBI Taxonomy" id="67315"/>
    <lineage>
        <taxon>Bacteria</taxon>
        <taxon>Bacillati</taxon>
        <taxon>Actinomycetota</taxon>
        <taxon>Actinomycetes</taxon>
        <taxon>Kitasatosporales</taxon>
        <taxon>Streptomycetaceae</taxon>
        <taxon>Streptomyces</taxon>
    </lineage>
</organism>
<dbReference type="Proteomes" id="UP001202052">
    <property type="component" value="Unassembled WGS sequence"/>
</dbReference>
<evidence type="ECO:0000313" key="8">
    <source>
        <dbReference type="EMBL" id="MCL3998594.1"/>
    </source>
</evidence>
<keyword evidence="3" id="KW-0805">Transcription regulation</keyword>
<evidence type="ECO:0000256" key="3">
    <source>
        <dbReference type="ARBA" id="ARBA00023015"/>
    </source>
</evidence>
<dbReference type="InterPro" id="IPR011990">
    <property type="entry name" value="TPR-like_helical_dom_sf"/>
</dbReference>
<accession>A0ABT0P4C5</accession>
<reference evidence="8 9" key="1">
    <citation type="submission" date="2022-05" db="EMBL/GenBank/DDBJ databases">
        <title>Genome Resource of Streptomyces lavenduligriseus GA1-1, a Strain with Broad-Spectrum Antifungal Activity against Phytopathogenic Fungi.</title>
        <authorList>
            <person name="Qi D."/>
        </authorList>
    </citation>
    <scope>NUCLEOTIDE SEQUENCE [LARGE SCALE GENOMIC DNA]</scope>
    <source>
        <strain evidence="8 9">GA1-1</strain>
    </source>
</reference>
<keyword evidence="2" id="KW-0902">Two-component regulatory system</keyword>
<gene>
    <name evidence="8" type="ORF">M4438_34705</name>
</gene>
<dbReference type="RefSeq" id="WP_249493203.1">
    <property type="nucleotide sequence ID" value="NZ_JAMCCK010000066.1"/>
</dbReference>
<protein>
    <submittedName>
        <fullName evidence="8">AfsR/SARP family transcriptional regulator</fullName>
    </submittedName>
</protein>
<evidence type="ECO:0000256" key="2">
    <source>
        <dbReference type="ARBA" id="ARBA00023012"/>
    </source>
</evidence>
<dbReference type="SMART" id="SM00862">
    <property type="entry name" value="Trans_reg_C"/>
    <property type="match status" value="1"/>
</dbReference>
<evidence type="ECO:0000256" key="4">
    <source>
        <dbReference type="ARBA" id="ARBA00023125"/>
    </source>
</evidence>
<proteinExistence type="inferred from homology"/>
<dbReference type="Gene3D" id="1.10.10.10">
    <property type="entry name" value="Winged helix-like DNA-binding domain superfamily/Winged helix DNA-binding domain"/>
    <property type="match status" value="1"/>
</dbReference>
<dbReference type="InterPro" id="IPR005158">
    <property type="entry name" value="BTAD"/>
</dbReference>
<dbReference type="PANTHER" id="PTHR35807:SF1">
    <property type="entry name" value="TRANSCRIPTIONAL REGULATOR REDD"/>
    <property type="match status" value="1"/>
</dbReference>
<feature type="domain" description="OmpR/PhoB-type" evidence="7">
    <location>
        <begin position="1"/>
        <end position="100"/>
    </location>
</feature>
<dbReference type="InterPro" id="IPR001867">
    <property type="entry name" value="OmpR/PhoB-type_DNA-bd"/>
</dbReference>
<dbReference type="SUPFAM" id="SSF48452">
    <property type="entry name" value="TPR-like"/>
    <property type="match status" value="1"/>
</dbReference>
<comment type="similarity">
    <text evidence="1">Belongs to the AfsR/DnrI/RedD regulatory family.</text>
</comment>
<sequence>MEIDVLGPLGARVNGLSIVPTAGKPRQILALLAIRAGRVVSVETLIEEVWGDAVPRSAAPTLQTYILQLRKKITDALPVDSELTAKDILATSYGGYQLAPVEPIRCDLVEFQRLTAHGTRAMAEHAPHVASEKLREGLALWHGNALVDVPLGEVLRMEVIGMQEARTRALELRIEADLQLGRHAELIGELRMLVAQQPLHENLCAQLMTALYRAGHPWRALEVFQTLRQSLVDELGVEPSPRLQRLHRAILANDDRLDRFTPAQRLLSA</sequence>
<dbReference type="SMART" id="SM01043">
    <property type="entry name" value="BTAD"/>
    <property type="match status" value="1"/>
</dbReference>
<evidence type="ECO:0000259" key="7">
    <source>
        <dbReference type="PROSITE" id="PS51755"/>
    </source>
</evidence>
<evidence type="ECO:0000256" key="1">
    <source>
        <dbReference type="ARBA" id="ARBA00005820"/>
    </source>
</evidence>
<keyword evidence="5" id="KW-0804">Transcription</keyword>